<proteinExistence type="predicted"/>
<dbReference type="EMBL" id="CACTIH010003640">
    <property type="protein sequence ID" value="CAA2980117.1"/>
    <property type="molecule type" value="Genomic_DNA"/>
</dbReference>
<comment type="caution">
    <text evidence="2">The sequence shown here is derived from an EMBL/GenBank/DDBJ whole genome shotgun (WGS) entry which is preliminary data.</text>
</comment>
<dbReference type="Proteomes" id="UP000594638">
    <property type="component" value="Unassembled WGS sequence"/>
</dbReference>
<keyword evidence="3" id="KW-1185">Reference proteome</keyword>
<name>A0A8S0RL63_OLEEU</name>
<dbReference type="AlphaFoldDB" id="A0A8S0RL63"/>
<evidence type="ECO:0000313" key="3">
    <source>
        <dbReference type="Proteomes" id="UP000594638"/>
    </source>
</evidence>
<sequence>MEEDNVEVQDKCFHRGVTSHNKASHPTKGQADEANPPTDHVDAETDGLGWAKYASDAETAEYRALGDF</sequence>
<evidence type="ECO:0000313" key="2">
    <source>
        <dbReference type="EMBL" id="CAA2980117.1"/>
    </source>
</evidence>
<gene>
    <name evidence="2" type="ORF">OLEA9_A090032</name>
</gene>
<evidence type="ECO:0000256" key="1">
    <source>
        <dbReference type="SAM" id="MobiDB-lite"/>
    </source>
</evidence>
<dbReference type="Gramene" id="OE9A090032T1">
    <property type="protein sequence ID" value="OE9A090032C1"/>
    <property type="gene ID" value="OE9A090032"/>
</dbReference>
<reference evidence="2 3" key="1">
    <citation type="submission" date="2019-12" db="EMBL/GenBank/DDBJ databases">
        <authorList>
            <person name="Alioto T."/>
            <person name="Alioto T."/>
            <person name="Gomez Garrido J."/>
        </authorList>
    </citation>
    <scope>NUCLEOTIDE SEQUENCE [LARGE SCALE GENOMIC DNA]</scope>
</reference>
<feature type="region of interest" description="Disordered" evidence="1">
    <location>
        <begin position="1"/>
        <end position="45"/>
    </location>
</feature>
<protein>
    <submittedName>
        <fullName evidence="2">Uncharacterized protein</fullName>
    </submittedName>
</protein>
<organism evidence="2 3">
    <name type="scientific">Olea europaea subsp. europaea</name>
    <dbReference type="NCBI Taxonomy" id="158383"/>
    <lineage>
        <taxon>Eukaryota</taxon>
        <taxon>Viridiplantae</taxon>
        <taxon>Streptophyta</taxon>
        <taxon>Embryophyta</taxon>
        <taxon>Tracheophyta</taxon>
        <taxon>Spermatophyta</taxon>
        <taxon>Magnoliopsida</taxon>
        <taxon>eudicotyledons</taxon>
        <taxon>Gunneridae</taxon>
        <taxon>Pentapetalae</taxon>
        <taxon>asterids</taxon>
        <taxon>lamiids</taxon>
        <taxon>Lamiales</taxon>
        <taxon>Oleaceae</taxon>
        <taxon>Oleeae</taxon>
        <taxon>Olea</taxon>
    </lineage>
</organism>
<accession>A0A8S0RL63</accession>